<dbReference type="GeneID" id="36566548"/>
<feature type="transmembrane region" description="Helical" evidence="2">
    <location>
        <begin position="63"/>
        <end position="82"/>
    </location>
</feature>
<dbReference type="VEuPathDB" id="FungiDB:C7M61_003159"/>
<protein>
    <submittedName>
        <fullName evidence="3">Uncharacterized protein</fullName>
    </submittedName>
</protein>
<feature type="region of interest" description="Disordered" evidence="1">
    <location>
        <begin position="221"/>
        <end position="256"/>
    </location>
</feature>
<keyword evidence="2" id="KW-0812">Transmembrane</keyword>
<comment type="caution">
    <text evidence="3">The sequence shown here is derived from an EMBL/GenBank/DDBJ whole genome shotgun (WGS) entry which is preliminary data.</text>
</comment>
<evidence type="ECO:0000256" key="2">
    <source>
        <dbReference type="SAM" id="Phobius"/>
    </source>
</evidence>
<keyword evidence="2" id="KW-0472">Membrane</keyword>
<evidence type="ECO:0000313" key="3">
    <source>
        <dbReference type="EMBL" id="PSK37909.1"/>
    </source>
</evidence>
<evidence type="ECO:0000256" key="1">
    <source>
        <dbReference type="SAM" id="MobiDB-lite"/>
    </source>
</evidence>
<evidence type="ECO:0000313" key="4">
    <source>
        <dbReference type="Proteomes" id="UP000241107"/>
    </source>
</evidence>
<name>A0A2P7YPM3_9ASCO</name>
<organism evidence="3 4">
    <name type="scientific">Candidozyma pseudohaemuli</name>
    <dbReference type="NCBI Taxonomy" id="418784"/>
    <lineage>
        <taxon>Eukaryota</taxon>
        <taxon>Fungi</taxon>
        <taxon>Dikarya</taxon>
        <taxon>Ascomycota</taxon>
        <taxon>Saccharomycotina</taxon>
        <taxon>Pichiomycetes</taxon>
        <taxon>Metschnikowiaceae</taxon>
        <taxon>Candidozyma</taxon>
    </lineage>
</organism>
<sequence>MQILNVYGARPHGPPKSRYFSKLSWLGPVGTLLTVSLTIDFYLKAYNVPTDGKKDRSTPALVSLMSFSAMMALLYLLTNVLVRRQWKRLRKYNELVLLSLFCALLIATTLTNTWAPKPAKFKPVILFGFLTNGGLHALGCLYYRHNRVVRGNRPLSWKLNPLWVFPYLLVMECYFALKKRNSARQFALGGAVGVISQFTVETVVYLYKRTLGEWRPALERRKERNHRRGRRGGRKPGAFARKVEASPNPVDDTVHA</sequence>
<feature type="transmembrane region" description="Helical" evidence="2">
    <location>
        <begin position="94"/>
        <end position="115"/>
    </location>
</feature>
<keyword evidence="4" id="KW-1185">Reference proteome</keyword>
<feature type="transmembrane region" description="Helical" evidence="2">
    <location>
        <begin position="121"/>
        <end position="143"/>
    </location>
</feature>
<reference evidence="3 4" key="1">
    <citation type="submission" date="2018-03" db="EMBL/GenBank/DDBJ databases">
        <title>Candida pseudohaemulonii genome assembly and annotation.</title>
        <authorList>
            <person name="Munoz J.F."/>
            <person name="Gade L.G."/>
            <person name="Chow N.A."/>
            <person name="Litvintseva A.P."/>
            <person name="Loparev V.N."/>
            <person name="Cuomo C.A."/>
        </authorList>
    </citation>
    <scope>NUCLEOTIDE SEQUENCE [LARGE SCALE GENOMIC DNA]</scope>
    <source>
        <strain evidence="3 4">B12108</strain>
    </source>
</reference>
<dbReference type="EMBL" id="PYFQ01000007">
    <property type="protein sequence ID" value="PSK37909.1"/>
    <property type="molecule type" value="Genomic_DNA"/>
</dbReference>
<feature type="compositionally biased region" description="Basic residues" evidence="1">
    <location>
        <begin position="223"/>
        <end position="234"/>
    </location>
</feature>
<dbReference type="RefSeq" id="XP_024713419.1">
    <property type="nucleotide sequence ID" value="XM_024858509.1"/>
</dbReference>
<proteinExistence type="predicted"/>
<keyword evidence="2" id="KW-1133">Transmembrane helix</keyword>
<accession>A0A2P7YPM3</accession>
<dbReference type="Proteomes" id="UP000241107">
    <property type="component" value="Unassembled WGS sequence"/>
</dbReference>
<feature type="transmembrane region" description="Helical" evidence="2">
    <location>
        <begin position="23"/>
        <end position="43"/>
    </location>
</feature>
<dbReference type="AlphaFoldDB" id="A0A2P7YPM3"/>
<gene>
    <name evidence="3" type="ORF">C7M61_003159</name>
</gene>